<gene>
    <name evidence="3" type="ORF">DPMN_050203</name>
</gene>
<evidence type="ECO:0000313" key="3">
    <source>
        <dbReference type="EMBL" id="KAH3724386.1"/>
    </source>
</evidence>
<sequence length="127" mass="13671">MRTIYPGEGISAFGEVIVVTVNYRLGMFGFIQSADGKLPGNQGLLDQPLGIKLVHDNILAFTVNQNDVTIFGKSAGGASVIFQSLYPGNRGFFQRVIAQSGSALAYWAAHATPIAEPRKAESVRRTQ</sequence>
<comment type="similarity">
    <text evidence="1">Belongs to the type-B carboxylesterase/lipase family.</text>
</comment>
<dbReference type="SUPFAM" id="SSF53474">
    <property type="entry name" value="alpha/beta-Hydrolases"/>
    <property type="match status" value="1"/>
</dbReference>
<name>A0A9D4CHJ3_DREPO</name>
<accession>A0A9D4CHJ3</accession>
<dbReference type="EMBL" id="JAIWYP010000012">
    <property type="protein sequence ID" value="KAH3724386.1"/>
    <property type="molecule type" value="Genomic_DNA"/>
</dbReference>
<reference evidence="3" key="1">
    <citation type="journal article" date="2019" name="bioRxiv">
        <title>The Genome of the Zebra Mussel, Dreissena polymorpha: A Resource for Invasive Species Research.</title>
        <authorList>
            <person name="McCartney M.A."/>
            <person name="Auch B."/>
            <person name="Kono T."/>
            <person name="Mallez S."/>
            <person name="Zhang Y."/>
            <person name="Obille A."/>
            <person name="Becker A."/>
            <person name="Abrahante J.E."/>
            <person name="Garbe J."/>
            <person name="Badalamenti J.P."/>
            <person name="Herman A."/>
            <person name="Mangelson H."/>
            <person name="Liachko I."/>
            <person name="Sullivan S."/>
            <person name="Sone E.D."/>
            <person name="Koren S."/>
            <person name="Silverstein K.A.T."/>
            <person name="Beckman K.B."/>
            <person name="Gohl D.M."/>
        </authorList>
    </citation>
    <scope>NUCLEOTIDE SEQUENCE</scope>
    <source>
        <strain evidence="3">Duluth1</strain>
        <tissue evidence="3">Whole animal</tissue>
    </source>
</reference>
<evidence type="ECO:0000313" key="4">
    <source>
        <dbReference type="Proteomes" id="UP000828390"/>
    </source>
</evidence>
<protein>
    <recommendedName>
        <fullName evidence="2">Carboxylesterase type B domain-containing protein</fullName>
    </recommendedName>
</protein>
<dbReference type="AlphaFoldDB" id="A0A9D4CHJ3"/>
<feature type="domain" description="Carboxylesterase type B" evidence="2">
    <location>
        <begin position="5"/>
        <end position="113"/>
    </location>
</feature>
<evidence type="ECO:0000259" key="2">
    <source>
        <dbReference type="Pfam" id="PF00135"/>
    </source>
</evidence>
<evidence type="ECO:0000256" key="1">
    <source>
        <dbReference type="ARBA" id="ARBA00005964"/>
    </source>
</evidence>
<reference evidence="3" key="2">
    <citation type="submission" date="2020-11" db="EMBL/GenBank/DDBJ databases">
        <authorList>
            <person name="McCartney M.A."/>
            <person name="Auch B."/>
            <person name="Kono T."/>
            <person name="Mallez S."/>
            <person name="Becker A."/>
            <person name="Gohl D.M."/>
            <person name="Silverstein K.A.T."/>
            <person name="Koren S."/>
            <person name="Bechman K.B."/>
            <person name="Herman A."/>
            <person name="Abrahante J.E."/>
            <person name="Garbe J."/>
        </authorList>
    </citation>
    <scope>NUCLEOTIDE SEQUENCE</scope>
    <source>
        <strain evidence="3">Duluth1</strain>
        <tissue evidence="3">Whole animal</tissue>
    </source>
</reference>
<proteinExistence type="inferred from homology"/>
<dbReference type="PANTHER" id="PTHR43903">
    <property type="entry name" value="NEUROLIGIN"/>
    <property type="match status" value="1"/>
</dbReference>
<dbReference type="Pfam" id="PF00135">
    <property type="entry name" value="COesterase"/>
    <property type="match status" value="1"/>
</dbReference>
<comment type="caution">
    <text evidence="3">The sequence shown here is derived from an EMBL/GenBank/DDBJ whole genome shotgun (WGS) entry which is preliminary data.</text>
</comment>
<keyword evidence="4" id="KW-1185">Reference proteome</keyword>
<dbReference type="InterPro" id="IPR002018">
    <property type="entry name" value="CarbesteraseB"/>
</dbReference>
<dbReference type="Proteomes" id="UP000828390">
    <property type="component" value="Unassembled WGS sequence"/>
</dbReference>
<dbReference type="Gene3D" id="3.40.50.1820">
    <property type="entry name" value="alpha/beta hydrolase"/>
    <property type="match status" value="1"/>
</dbReference>
<dbReference type="InterPro" id="IPR029058">
    <property type="entry name" value="AB_hydrolase_fold"/>
</dbReference>
<organism evidence="3 4">
    <name type="scientific">Dreissena polymorpha</name>
    <name type="common">Zebra mussel</name>
    <name type="synonym">Mytilus polymorpha</name>
    <dbReference type="NCBI Taxonomy" id="45954"/>
    <lineage>
        <taxon>Eukaryota</taxon>
        <taxon>Metazoa</taxon>
        <taxon>Spiralia</taxon>
        <taxon>Lophotrochozoa</taxon>
        <taxon>Mollusca</taxon>
        <taxon>Bivalvia</taxon>
        <taxon>Autobranchia</taxon>
        <taxon>Heteroconchia</taxon>
        <taxon>Euheterodonta</taxon>
        <taxon>Imparidentia</taxon>
        <taxon>Neoheterodontei</taxon>
        <taxon>Myida</taxon>
        <taxon>Dreissenoidea</taxon>
        <taxon>Dreissenidae</taxon>
        <taxon>Dreissena</taxon>
    </lineage>
</organism>
<dbReference type="InterPro" id="IPR051093">
    <property type="entry name" value="Neuroligin/BSAL"/>
</dbReference>